<sequence length="165" mass="17985">MILPSAAIDTGALRKARGAFFTPEPLARHITDWAVRSPDDRVLEPSCGEAAFLLAAVDRLAALRGPGTLAQGTGSLDGVELHEASAQAARDLLQQAGVTSTILTADFFTVTPKPHYDVVIGNPPYIRYQDFAGEARRRSREVYLTAERNFDLYEAADGQIRRTRS</sequence>
<dbReference type="GO" id="GO:0009007">
    <property type="term" value="F:site-specific DNA-methyltransferase (adenine-specific) activity"/>
    <property type="evidence" value="ECO:0007669"/>
    <property type="project" value="UniProtKB-EC"/>
</dbReference>
<dbReference type="SUPFAM" id="SSF53335">
    <property type="entry name" value="S-adenosyl-L-methionine-dependent methyltransferases"/>
    <property type="match status" value="1"/>
</dbReference>
<organism evidence="8 9">
    <name type="scientific">Micromonospora echinaurantiaca</name>
    <dbReference type="NCBI Taxonomy" id="47857"/>
    <lineage>
        <taxon>Bacteria</taxon>
        <taxon>Bacillati</taxon>
        <taxon>Actinomycetota</taxon>
        <taxon>Actinomycetes</taxon>
        <taxon>Micromonosporales</taxon>
        <taxon>Micromonosporaceae</taxon>
        <taxon>Micromonospora</taxon>
    </lineage>
</organism>
<reference evidence="8 9" key="1">
    <citation type="submission" date="2016-06" db="EMBL/GenBank/DDBJ databases">
        <authorList>
            <person name="Kjaerup R.B."/>
            <person name="Dalgaard T.S."/>
            <person name="Juul-Madsen H.R."/>
        </authorList>
    </citation>
    <scope>NUCLEOTIDE SEQUENCE [LARGE SCALE GENOMIC DNA]</scope>
    <source>
        <strain evidence="8 9">DSM 43904</strain>
    </source>
</reference>
<dbReference type="Gene3D" id="3.40.50.150">
    <property type="entry name" value="Vaccinia Virus protein VP39"/>
    <property type="match status" value="1"/>
</dbReference>
<evidence type="ECO:0000313" key="9">
    <source>
        <dbReference type="Proteomes" id="UP000198217"/>
    </source>
</evidence>
<dbReference type="AlphaFoldDB" id="A0A1C5K456"/>
<evidence type="ECO:0000256" key="3">
    <source>
        <dbReference type="ARBA" id="ARBA00022603"/>
    </source>
</evidence>
<keyword evidence="5" id="KW-0949">S-adenosyl-L-methionine</keyword>
<keyword evidence="3 8" id="KW-0489">Methyltransferase</keyword>
<comment type="similarity">
    <text evidence="1">Belongs to the N(4)/N(6)-methyltransferase family.</text>
</comment>
<evidence type="ECO:0000256" key="1">
    <source>
        <dbReference type="ARBA" id="ARBA00006594"/>
    </source>
</evidence>
<dbReference type="Proteomes" id="UP000198217">
    <property type="component" value="Chromosome I"/>
</dbReference>
<evidence type="ECO:0000313" key="8">
    <source>
        <dbReference type="EMBL" id="SCG77575.1"/>
    </source>
</evidence>
<dbReference type="EMBL" id="LT607750">
    <property type="protein sequence ID" value="SCG77575.1"/>
    <property type="molecule type" value="Genomic_DNA"/>
</dbReference>
<evidence type="ECO:0000256" key="6">
    <source>
        <dbReference type="ARBA" id="ARBA00047942"/>
    </source>
</evidence>
<dbReference type="PROSITE" id="PS00092">
    <property type="entry name" value="N6_MTASE"/>
    <property type="match status" value="1"/>
</dbReference>
<dbReference type="GO" id="GO:0032259">
    <property type="term" value="P:methylation"/>
    <property type="evidence" value="ECO:0007669"/>
    <property type="project" value="UniProtKB-KW"/>
</dbReference>
<dbReference type="PRINTS" id="PR00507">
    <property type="entry name" value="N12N6MTFRASE"/>
</dbReference>
<feature type="domain" description="Type II methyltransferase M.TaqI-like" evidence="7">
    <location>
        <begin position="105"/>
        <end position="153"/>
    </location>
</feature>
<name>A0A1C5K456_9ACTN</name>
<dbReference type="GO" id="GO:0006304">
    <property type="term" value="P:DNA modification"/>
    <property type="evidence" value="ECO:0007669"/>
    <property type="project" value="InterPro"/>
</dbReference>
<dbReference type="InterPro" id="IPR011639">
    <property type="entry name" value="MethylTrfase_TaqI-like_dom"/>
</dbReference>
<dbReference type="PANTHER" id="PTHR33841">
    <property type="entry name" value="DNA METHYLTRANSFERASE YEEA-RELATED"/>
    <property type="match status" value="1"/>
</dbReference>
<dbReference type="PANTHER" id="PTHR33841:SF5">
    <property type="entry name" value="DNA METHYLASE (MODIFICATION METHYLASE) (METHYLTRANSFERASE)-RELATED"/>
    <property type="match status" value="1"/>
</dbReference>
<evidence type="ECO:0000259" key="7">
    <source>
        <dbReference type="Pfam" id="PF07669"/>
    </source>
</evidence>
<dbReference type="Pfam" id="PF07669">
    <property type="entry name" value="Eco57I"/>
    <property type="match status" value="1"/>
</dbReference>
<dbReference type="EC" id="2.1.1.72" evidence="2"/>
<accession>A0A1C5K456</accession>
<dbReference type="GO" id="GO:0003676">
    <property type="term" value="F:nucleic acid binding"/>
    <property type="evidence" value="ECO:0007669"/>
    <property type="project" value="InterPro"/>
</dbReference>
<dbReference type="InterPro" id="IPR029063">
    <property type="entry name" value="SAM-dependent_MTases_sf"/>
</dbReference>
<dbReference type="CDD" id="cd02440">
    <property type="entry name" value="AdoMet_MTases"/>
    <property type="match status" value="1"/>
</dbReference>
<protein>
    <recommendedName>
        <fullName evidence="2">site-specific DNA-methyltransferase (adenine-specific)</fullName>
        <ecNumber evidence="2">2.1.1.72</ecNumber>
    </recommendedName>
</protein>
<dbReference type="InterPro" id="IPR050953">
    <property type="entry name" value="N4_N6_ade-DNA_methylase"/>
</dbReference>
<dbReference type="RefSeq" id="WP_157748303.1">
    <property type="nucleotide sequence ID" value="NZ_LT607750.1"/>
</dbReference>
<evidence type="ECO:0000256" key="5">
    <source>
        <dbReference type="ARBA" id="ARBA00022691"/>
    </source>
</evidence>
<keyword evidence="4 8" id="KW-0808">Transferase</keyword>
<dbReference type="InterPro" id="IPR002052">
    <property type="entry name" value="DNA_methylase_N6_adenine_CS"/>
</dbReference>
<keyword evidence="9" id="KW-1185">Reference proteome</keyword>
<evidence type="ECO:0000256" key="4">
    <source>
        <dbReference type="ARBA" id="ARBA00022679"/>
    </source>
</evidence>
<evidence type="ECO:0000256" key="2">
    <source>
        <dbReference type="ARBA" id="ARBA00011900"/>
    </source>
</evidence>
<comment type="catalytic activity">
    <reaction evidence="6">
        <text>a 2'-deoxyadenosine in DNA + S-adenosyl-L-methionine = an N(6)-methyl-2'-deoxyadenosine in DNA + S-adenosyl-L-homocysteine + H(+)</text>
        <dbReference type="Rhea" id="RHEA:15197"/>
        <dbReference type="Rhea" id="RHEA-COMP:12418"/>
        <dbReference type="Rhea" id="RHEA-COMP:12419"/>
        <dbReference type="ChEBI" id="CHEBI:15378"/>
        <dbReference type="ChEBI" id="CHEBI:57856"/>
        <dbReference type="ChEBI" id="CHEBI:59789"/>
        <dbReference type="ChEBI" id="CHEBI:90615"/>
        <dbReference type="ChEBI" id="CHEBI:90616"/>
        <dbReference type="EC" id="2.1.1.72"/>
    </reaction>
</comment>
<proteinExistence type="inferred from homology"/>
<gene>
    <name evidence="8" type="ORF">GA0070609_5414</name>
</gene>